<dbReference type="Gene3D" id="2.40.30.10">
    <property type="entry name" value="Translation factors"/>
    <property type="match status" value="1"/>
</dbReference>
<dbReference type="Proteomes" id="UP001487305">
    <property type="component" value="Unassembled WGS sequence"/>
</dbReference>
<evidence type="ECO:0000256" key="8">
    <source>
        <dbReference type="ARBA" id="ARBA00031615"/>
    </source>
</evidence>
<evidence type="ECO:0000256" key="7">
    <source>
        <dbReference type="ARBA" id="ARBA00025526"/>
    </source>
</evidence>
<organism evidence="10 11">
    <name type="scientific">Raoultibacter massiliensis</name>
    <dbReference type="NCBI Taxonomy" id="1852371"/>
    <lineage>
        <taxon>Bacteria</taxon>
        <taxon>Bacillati</taxon>
        <taxon>Actinomycetota</taxon>
        <taxon>Coriobacteriia</taxon>
        <taxon>Eggerthellales</taxon>
        <taxon>Eggerthellaceae</taxon>
        <taxon>Raoultibacter</taxon>
    </lineage>
</organism>
<dbReference type="RefSeq" id="WP_349227297.1">
    <property type="nucleotide sequence ID" value="NZ_JBBNOP010000004.1"/>
</dbReference>
<dbReference type="InterPro" id="IPR005225">
    <property type="entry name" value="Small_GTP-bd"/>
</dbReference>
<keyword evidence="11" id="KW-1185">Reference proteome</keyword>
<evidence type="ECO:0000313" key="10">
    <source>
        <dbReference type="EMBL" id="MEQ3362573.1"/>
    </source>
</evidence>
<dbReference type="GO" id="GO:0003746">
    <property type="term" value="F:translation elongation factor activity"/>
    <property type="evidence" value="ECO:0007669"/>
    <property type="project" value="UniProtKB-KW"/>
</dbReference>
<evidence type="ECO:0000259" key="9">
    <source>
        <dbReference type="PROSITE" id="PS51722"/>
    </source>
</evidence>
<dbReference type="PRINTS" id="PR00315">
    <property type="entry name" value="ELONGATNFCT"/>
</dbReference>
<sequence length="638" mass="67308">MSRDLVLGTAGHIDHGKSSLVYALTGTDPDRLSEEKRRGITIELGFARLDLPGDVSLGIVDVPGHERFVRQMIAGSSGIDFALLCIAADDGIMPQTLEHLAVLELLGVPRLVVALTKIDLVDDEWTSFMADEIETRLEQTPYAHAPVVSVSSKTGQGLDDLKGALAEMARATERIQAGSIPRLPVDRVFSVKGAGTVITGTLWSGKIALDDEIEVLPSGLRARVRGIQIHGTASKTALAGHRVALNLNALSTSEIRPGSFIAAPGAIIPTDRFDAELAFLGVPGKTRSLESGTRVRVAHGTRETFGRVLLIGQRESLACGERAFAQIRLEEPLPVSWRDHFVVRSYSPVHVIGGGTVLRAHPRRTTNISPEDLKLLEALCTQNESAVAKASFATQSLPVTASALAAASGLSVPAAQRELDALVAAGAAVQLEGAPRGSFYMAKSNLQRLRSAIENALLKFHAENPTAPGIAKDALRQRAVPAADAESFDALLADAVSAGAAITSNGEVAHPKAGAAARKAVELASETLAAALAAASGTPPTVSDLIAASGVEPALAHRALNILEKEGAVRRVSQEFFFDAAAFESLAGSACARLEQGPATAAELKEAMNTSRKYAIPLLEHFDSQGITRRDGDLRYLR</sequence>
<dbReference type="PROSITE" id="PS00301">
    <property type="entry name" value="G_TR_1"/>
    <property type="match status" value="1"/>
</dbReference>
<keyword evidence="3" id="KW-0963">Cytoplasm</keyword>
<dbReference type="InterPro" id="IPR050055">
    <property type="entry name" value="EF-Tu_GTPase"/>
</dbReference>
<dbReference type="Pfam" id="PF00009">
    <property type="entry name" value="GTP_EFTU"/>
    <property type="match status" value="1"/>
</dbReference>
<protein>
    <recommendedName>
        <fullName evidence="2">Selenocysteine-specific elongation factor</fullName>
    </recommendedName>
    <alternativeName>
        <fullName evidence="8">SelB translation factor</fullName>
    </alternativeName>
</protein>
<keyword evidence="6" id="KW-0342">GTP-binding</keyword>
<dbReference type="PROSITE" id="PS51722">
    <property type="entry name" value="G_TR_2"/>
    <property type="match status" value="1"/>
</dbReference>
<dbReference type="SUPFAM" id="SSF52540">
    <property type="entry name" value="P-loop containing nucleoside triphosphate hydrolases"/>
    <property type="match status" value="1"/>
</dbReference>
<comment type="caution">
    <text evidence="10">The sequence shown here is derived from an EMBL/GenBank/DDBJ whole genome shotgun (WGS) entry which is preliminary data.</text>
</comment>
<dbReference type="PANTHER" id="PTHR43721:SF22">
    <property type="entry name" value="ELONGATION FACTOR TU, MITOCHONDRIAL"/>
    <property type="match status" value="1"/>
</dbReference>
<dbReference type="InterPro" id="IPR015190">
    <property type="entry name" value="Elong_fac_SelB-wing-hlx_typ-2"/>
</dbReference>
<keyword evidence="10" id="KW-0251">Elongation factor</keyword>
<keyword evidence="5" id="KW-0648">Protein biosynthesis</keyword>
<evidence type="ECO:0000256" key="2">
    <source>
        <dbReference type="ARBA" id="ARBA00015953"/>
    </source>
</evidence>
<dbReference type="InterPro" id="IPR004161">
    <property type="entry name" value="EFTu-like_2"/>
</dbReference>
<dbReference type="InterPro" id="IPR009000">
    <property type="entry name" value="Transl_B-barrel_sf"/>
</dbReference>
<dbReference type="InterPro" id="IPR009001">
    <property type="entry name" value="Transl_elong_EF1A/Init_IF2_C"/>
</dbReference>
<accession>A0ABV1JBW7</accession>
<dbReference type="SUPFAM" id="SSF46785">
    <property type="entry name" value="Winged helix' DNA-binding domain"/>
    <property type="match status" value="3"/>
</dbReference>
<dbReference type="InterPro" id="IPR000795">
    <property type="entry name" value="T_Tr_GTP-bd_dom"/>
</dbReference>
<evidence type="ECO:0000256" key="6">
    <source>
        <dbReference type="ARBA" id="ARBA00023134"/>
    </source>
</evidence>
<feature type="domain" description="Tr-type G" evidence="9">
    <location>
        <begin position="2"/>
        <end position="172"/>
    </location>
</feature>
<dbReference type="Pfam" id="PF09107">
    <property type="entry name" value="WHD_3rd_SelB"/>
    <property type="match status" value="1"/>
</dbReference>
<dbReference type="CDD" id="cd15491">
    <property type="entry name" value="selB_III"/>
    <property type="match status" value="1"/>
</dbReference>
<keyword evidence="4" id="KW-0547">Nucleotide-binding</keyword>
<dbReference type="SUPFAM" id="SSF50447">
    <property type="entry name" value="Translation proteins"/>
    <property type="match status" value="1"/>
</dbReference>
<gene>
    <name evidence="10" type="primary">selB</name>
    <name evidence="10" type="ORF">AAA083_06260</name>
</gene>
<comment type="function">
    <text evidence="7">Translation factor necessary for the incorporation of selenocysteine into proteins. It probably replaces EF-Tu for the insertion of selenocysteine directed by the UGA codon. SelB binds GTP and GDP.</text>
</comment>
<dbReference type="InterPro" id="IPR027417">
    <property type="entry name" value="P-loop_NTPase"/>
</dbReference>
<reference evidence="10 11" key="1">
    <citation type="submission" date="2024-04" db="EMBL/GenBank/DDBJ databases">
        <title>Human intestinal bacterial collection.</title>
        <authorList>
            <person name="Pauvert C."/>
            <person name="Hitch T.C.A."/>
            <person name="Clavel T."/>
        </authorList>
    </citation>
    <scope>NUCLEOTIDE SEQUENCE [LARGE SCALE GENOMIC DNA]</scope>
    <source>
        <strain evidence="10 11">CLA-KB-H42</strain>
    </source>
</reference>
<evidence type="ECO:0000256" key="3">
    <source>
        <dbReference type="ARBA" id="ARBA00022490"/>
    </source>
</evidence>
<dbReference type="PANTHER" id="PTHR43721">
    <property type="entry name" value="ELONGATION FACTOR TU-RELATED"/>
    <property type="match status" value="1"/>
</dbReference>
<dbReference type="Pfam" id="PF09106">
    <property type="entry name" value="WHD_2nd_SelB"/>
    <property type="match status" value="1"/>
</dbReference>
<name>A0ABV1JBW7_9ACTN</name>
<comment type="subcellular location">
    <subcellularLocation>
        <location evidence="1">Cytoplasm</location>
    </subcellularLocation>
</comment>
<evidence type="ECO:0000256" key="1">
    <source>
        <dbReference type="ARBA" id="ARBA00004496"/>
    </source>
</evidence>
<dbReference type="EMBL" id="JBBNOP010000004">
    <property type="protein sequence ID" value="MEQ3362573.1"/>
    <property type="molecule type" value="Genomic_DNA"/>
</dbReference>
<dbReference type="InterPro" id="IPR036388">
    <property type="entry name" value="WH-like_DNA-bd_sf"/>
</dbReference>
<dbReference type="CDD" id="cd03696">
    <property type="entry name" value="SelB_II"/>
    <property type="match status" value="1"/>
</dbReference>
<evidence type="ECO:0000256" key="5">
    <source>
        <dbReference type="ARBA" id="ARBA00022917"/>
    </source>
</evidence>
<dbReference type="InterPro" id="IPR004535">
    <property type="entry name" value="Transl_elong_SelB"/>
</dbReference>
<evidence type="ECO:0000256" key="4">
    <source>
        <dbReference type="ARBA" id="ARBA00022741"/>
    </source>
</evidence>
<dbReference type="Pfam" id="PF25461">
    <property type="entry name" value="Beta-barrel_SelB"/>
    <property type="match status" value="1"/>
</dbReference>
<evidence type="ECO:0000313" key="11">
    <source>
        <dbReference type="Proteomes" id="UP001487305"/>
    </source>
</evidence>
<dbReference type="InterPro" id="IPR057335">
    <property type="entry name" value="Beta-barrel_SelB"/>
</dbReference>
<dbReference type="InterPro" id="IPR036390">
    <property type="entry name" value="WH_DNA-bd_sf"/>
</dbReference>
<dbReference type="InterPro" id="IPR015191">
    <property type="entry name" value="SelB_WHD4"/>
</dbReference>
<dbReference type="Gene3D" id="3.40.50.300">
    <property type="entry name" value="P-loop containing nucleotide triphosphate hydrolases"/>
    <property type="match status" value="1"/>
</dbReference>
<dbReference type="NCBIfam" id="TIGR00475">
    <property type="entry name" value="selB"/>
    <property type="match status" value="1"/>
</dbReference>
<dbReference type="NCBIfam" id="TIGR00231">
    <property type="entry name" value="small_GTP"/>
    <property type="match status" value="1"/>
</dbReference>
<dbReference type="SUPFAM" id="SSF50465">
    <property type="entry name" value="EF-Tu/eEF-1alpha/eIF2-gamma C-terminal domain"/>
    <property type="match status" value="1"/>
</dbReference>
<dbReference type="Gene3D" id="1.10.10.2770">
    <property type="match status" value="1"/>
</dbReference>
<dbReference type="InterPro" id="IPR031157">
    <property type="entry name" value="G_TR_CS"/>
</dbReference>
<dbReference type="CDD" id="cd04171">
    <property type="entry name" value="SelB"/>
    <property type="match status" value="1"/>
</dbReference>
<dbReference type="Pfam" id="PF03144">
    <property type="entry name" value="GTP_EFTU_D2"/>
    <property type="match status" value="1"/>
</dbReference>
<proteinExistence type="predicted"/>
<dbReference type="Gene3D" id="1.10.10.10">
    <property type="entry name" value="Winged helix-like DNA-binding domain superfamily/Winged helix DNA-binding domain"/>
    <property type="match status" value="1"/>
</dbReference>